<dbReference type="Proteomes" id="UP000700596">
    <property type="component" value="Unassembled WGS sequence"/>
</dbReference>
<reference evidence="9" key="1">
    <citation type="journal article" date="2021" name="Nat. Commun.">
        <title>Genetic determinants of endophytism in the Arabidopsis root mycobiome.</title>
        <authorList>
            <person name="Mesny F."/>
            <person name="Miyauchi S."/>
            <person name="Thiergart T."/>
            <person name="Pickel B."/>
            <person name="Atanasova L."/>
            <person name="Karlsson M."/>
            <person name="Huettel B."/>
            <person name="Barry K.W."/>
            <person name="Haridas S."/>
            <person name="Chen C."/>
            <person name="Bauer D."/>
            <person name="Andreopoulos W."/>
            <person name="Pangilinan J."/>
            <person name="LaButti K."/>
            <person name="Riley R."/>
            <person name="Lipzen A."/>
            <person name="Clum A."/>
            <person name="Drula E."/>
            <person name="Henrissat B."/>
            <person name="Kohler A."/>
            <person name="Grigoriev I.V."/>
            <person name="Martin F.M."/>
            <person name="Hacquard S."/>
        </authorList>
    </citation>
    <scope>NUCLEOTIDE SEQUENCE</scope>
    <source>
        <strain evidence="9">MPI-CAGE-CH-0243</strain>
    </source>
</reference>
<dbReference type="AlphaFoldDB" id="A0A9P9EBD6"/>
<dbReference type="GO" id="GO:0016705">
    <property type="term" value="F:oxidoreductase activity, acting on paired donors, with incorporation or reduction of molecular oxygen"/>
    <property type="evidence" value="ECO:0007669"/>
    <property type="project" value="InterPro"/>
</dbReference>
<evidence type="ECO:0000313" key="10">
    <source>
        <dbReference type="Proteomes" id="UP000700596"/>
    </source>
</evidence>
<keyword evidence="10" id="KW-1185">Reference proteome</keyword>
<dbReference type="PANTHER" id="PTHR24305:SF157">
    <property type="entry name" value="N-ACETYLTRYPTOPHAN 6-HYDROXYLASE IVOC-RELATED"/>
    <property type="match status" value="1"/>
</dbReference>
<sequence>MSFLNVEYLILLVVISVAYFVYGIIWRLWLSPIAHIPGPRLAAATRLYEAYYDLVLGGQYTFKIGELHKQYGPIIRISPWEVHIHDPDFYNTLYAPATTRRKSDKYPFFTKFLGLDLCVFATVEHDLHRKRRAALLPYFSMASVRRLQPVIQERIDVLLNRMKGFRDGMDIVNASCMFSALTNDVVNLYSFARCDHRLEDPNFDPWARDAALAGANSGAFMKHAPWVNTLLKSLPNTVTKLVLPALATFTEQKRTSEAQVKKIIAGENEEWRGKEYPTIFHSVLDSKLPPEEKSIERLADDAQMVVMAGTLTTASTLELIHFWLLSQPDTLLKLKRELRSAIPNPEDIGKIPLPTIEALPYLTAVIKEGLRLSYGVSCRLQRIDPDNTLEFIDKTVGKKWAIPAGTPVGSTSVLIHRDETIFPASETFSPERWLDGQGPSLEKYLVSFCAGSRRCFGENLAYAELYLGLAAIWRDDGVGADDVGAMSLWETDRRDVEIESDQFVPVAKKGSKGIRVKVWGVRAEM</sequence>
<feature type="transmembrane region" description="Helical" evidence="8">
    <location>
        <begin position="6"/>
        <end position="30"/>
    </location>
</feature>
<accession>A0A9P9EBD6</accession>
<comment type="similarity">
    <text evidence="2">Belongs to the cytochrome P450 family.</text>
</comment>
<keyword evidence="7" id="KW-0349">Heme</keyword>
<name>A0A9P9EBD6_9PLEO</name>
<dbReference type="InterPro" id="IPR001128">
    <property type="entry name" value="Cyt_P450"/>
</dbReference>
<dbReference type="InterPro" id="IPR002403">
    <property type="entry name" value="Cyt_P450_E_grp-IV"/>
</dbReference>
<dbReference type="GO" id="GO:0004497">
    <property type="term" value="F:monooxygenase activity"/>
    <property type="evidence" value="ECO:0007669"/>
    <property type="project" value="UniProtKB-KW"/>
</dbReference>
<keyword evidence="8" id="KW-0812">Transmembrane</keyword>
<dbReference type="CDD" id="cd11062">
    <property type="entry name" value="CYP58-like"/>
    <property type="match status" value="1"/>
</dbReference>
<evidence type="ECO:0000256" key="5">
    <source>
        <dbReference type="ARBA" id="ARBA00023004"/>
    </source>
</evidence>
<dbReference type="GO" id="GO:0005506">
    <property type="term" value="F:iron ion binding"/>
    <property type="evidence" value="ECO:0007669"/>
    <property type="project" value="InterPro"/>
</dbReference>
<keyword evidence="8" id="KW-1133">Transmembrane helix</keyword>
<protein>
    <submittedName>
        <fullName evidence="9">Cytochrome P450</fullName>
    </submittedName>
</protein>
<dbReference type="GO" id="GO:0020037">
    <property type="term" value="F:heme binding"/>
    <property type="evidence" value="ECO:0007669"/>
    <property type="project" value="InterPro"/>
</dbReference>
<evidence type="ECO:0000256" key="1">
    <source>
        <dbReference type="ARBA" id="ARBA00001971"/>
    </source>
</evidence>
<evidence type="ECO:0000256" key="2">
    <source>
        <dbReference type="ARBA" id="ARBA00010617"/>
    </source>
</evidence>
<dbReference type="PRINTS" id="PR00465">
    <property type="entry name" value="EP450IV"/>
</dbReference>
<feature type="binding site" description="axial binding residue" evidence="7">
    <location>
        <position position="455"/>
    </location>
    <ligand>
        <name>heme</name>
        <dbReference type="ChEBI" id="CHEBI:30413"/>
    </ligand>
    <ligandPart>
        <name>Fe</name>
        <dbReference type="ChEBI" id="CHEBI:18248"/>
    </ligandPart>
</feature>
<keyword evidence="4" id="KW-0560">Oxidoreductase</keyword>
<evidence type="ECO:0000256" key="6">
    <source>
        <dbReference type="ARBA" id="ARBA00023033"/>
    </source>
</evidence>
<dbReference type="PANTHER" id="PTHR24305">
    <property type="entry name" value="CYTOCHROME P450"/>
    <property type="match status" value="1"/>
</dbReference>
<dbReference type="PRINTS" id="PR00385">
    <property type="entry name" value="P450"/>
</dbReference>
<dbReference type="InterPro" id="IPR036396">
    <property type="entry name" value="Cyt_P450_sf"/>
</dbReference>
<dbReference type="OrthoDB" id="3945418at2759"/>
<dbReference type="Gene3D" id="1.10.630.10">
    <property type="entry name" value="Cytochrome P450"/>
    <property type="match status" value="1"/>
</dbReference>
<dbReference type="EMBL" id="JAGMWT010000002">
    <property type="protein sequence ID" value="KAH7136179.1"/>
    <property type="molecule type" value="Genomic_DNA"/>
</dbReference>
<dbReference type="Pfam" id="PF00067">
    <property type="entry name" value="p450"/>
    <property type="match status" value="1"/>
</dbReference>
<keyword evidence="8" id="KW-0472">Membrane</keyword>
<evidence type="ECO:0000256" key="7">
    <source>
        <dbReference type="PIRSR" id="PIRSR602403-1"/>
    </source>
</evidence>
<proteinExistence type="inferred from homology"/>
<organism evidence="9 10">
    <name type="scientific">Dendryphion nanum</name>
    <dbReference type="NCBI Taxonomy" id="256645"/>
    <lineage>
        <taxon>Eukaryota</taxon>
        <taxon>Fungi</taxon>
        <taxon>Dikarya</taxon>
        <taxon>Ascomycota</taxon>
        <taxon>Pezizomycotina</taxon>
        <taxon>Dothideomycetes</taxon>
        <taxon>Pleosporomycetidae</taxon>
        <taxon>Pleosporales</taxon>
        <taxon>Torulaceae</taxon>
        <taxon>Dendryphion</taxon>
    </lineage>
</organism>
<evidence type="ECO:0000256" key="4">
    <source>
        <dbReference type="ARBA" id="ARBA00023002"/>
    </source>
</evidence>
<keyword evidence="3 7" id="KW-0479">Metal-binding</keyword>
<evidence type="ECO:0000313" key="9">
    <source>
        <dbReference type="EMBL" id="KAH7136179.1"/>
    </source>
</evidence>
<gene>
    <name evidence="9" type="ORF">B0J11DRAFT_597545</name>
</gene>
<evidence type="ECO:0000256" key="3">
    <source>
        <dbReference type="ARBA" id="ARBA00022723"/>
    </source>
</evidence>
<dbReference type="InterPro" id="IPR050121">
    <property type="entry name" value="Cytochrome_P450_monoxygenase"/>
</dbReference>
<comment type="caution">
    <text evidence="9">The sequence shown here is derived from an EMBL/GenBank/DDBJ whole genome shotgun (WGS) entry which is preliminary data.</text>
</comment>
<keyword evidence="6" id="KW-0503">Monooxygenase</keyword>
<dbReference type="SUPFAM" id="SSF48264">
    <property type="entry name" value="Cytochrome P450"/>
    <property type="match status" value="1"/>
</dbReference>
<evidence type="ECO:0000256" key="8">
    <source>
        <dbReference type="SAM" id="Phobius"/>
    </source>
</evidence>
<comment type="cofactor">
    <cofactor evidence="1 7">
        <name>heme</name>
        <dbReference type="ChEBI" id="CHEBI:30413"/>
    </cofactor>
</comment>
<keyword evidence="5 7" id="KW-0408">Iron</keyword>